<dbReference type="Gene3D" id="1.20.1510.10">
    <property type="entry name" value="Cation efflux protein transmembrane domain"/>
    <property type="match status" value="1"/>
</dbReference>
<keyword evidence="4 6" id="KW-1133">Transmembrane helix</keyword>
<reference evidence="8 9" key="1">
    <citation type="journal article" date="2009" name="Stand. Genomic Sci.">
        <title>Complete genome sequence of Halorhabdus utahensis type strain (AX-2).</title>
        <authorList>
            <person name="Anderson I."/>
            <person name="Tindall B.J."/>
            <person name="Pomrenke H."/>
            <person name="Goker M."/>
            <person name="Lapidus A."/>
            <person name="Nolan M."/>
            <person name="Copeland A."/>
            <person name="Glavina Del Rio T."/>
            <person name="Chen F."/>
            <person name="Tice H."/>
            <person name="Cheng J.F."/>
            <person name="Lucas S."/>
            <person name="Chertkov O."/>
            <person name="Bruce D."/>
            <person name="Brettin T."/>
            <person name="Detter J.C."/>
            <person name="Han C."/>
            <person name="Goodwin L."/>
            <person name="Land M."/>
            <person name="Hauser L."/>
            <person name="Chang Y.J."/>
            <person name="Jeffries C.D."/>
            <person name="Pitluck S."/>
            <person name="Pati A."/>
            <person name="Mavromatis K."/>
            <person name="Ivanova N."/>
            <person name="Ovchinnikova G."/>
            <person name="Chen A."/>
            <person name="Palaniappan K."/>
            <person name="Chain P."/>
            <person name="Rohde M."/>
            <person name="Bristow J."/>
            <person name="Eisen J.A."/>
            <person name="Markowitz V."/>
            <person name="Hugenholtz P."/>
            <person name="Kyrpides N.C."/>
            <person name="Klenk H.P."/>
        </authorList>
    </citation>
    <scope>NUCLEOTIDE SEQUENCE [LARGE SCALE GENOMIC DNA]</scope>
    <source>
        <strain evidence="9">DSM 12940 / JCM 11049 / AX-2</strain>
    </source>
</reference>
<dbReference type="HOGENOM" id="CLU_021126_0_1_2"/>
<dbReference type="InterPro" id="IPR027469">
    <property type="entry name" value="Cation_efflux_TMD_sf"/>
</dbReference>
<keyword evidence="9" id="KW-1185">Reference proteome</keyword>
<dbReference type="InterPro" id="IPR040177">
    <property type="entry name" value="SLC30A9"/>
</dbReference>
<dbReference type="eggNOG" id="arCOG01480">
    <property type="taxonomic scope" value="Archaea"/>
</dbReference>
<feature type="transmembrane region" description="Helical" evidence="6">
    <location>
        <begin position="224"/>
        <end position="243"/>
    </location>
</feature>
<dbReference type="Pfam" id="PF01545">
    <property type="entry name" value="Cation_efflux"/>
    <property type="match status" value="1"/>
</dbReference>
<feature type="transmembrane region" description="Helical" evidence="6">
    <location>
        <begin position="249"/>
        <end position="268"/>
    </location>
</feature>
<keyword evidence="2" id="KW-0813">Transport</keyword>
<protein>
    <submittedName>
        <fullName evidence="8">Cation diffusion facilitator family transporter</fullName>
    </submittedName>
</protein>
<evidence type="ECO:0000256" key="3">
    <source>
        <dbReference type="ARBA" id="ARBA00022692"/>
    </source>
</evidence>
<keyword evidence="3 6" id="KW-0812">Transmembrane</keyword>
<dbReference type="PANTHER" id="PTHR13414:SF9">
    <property type="entry name" value="PROTON-COUPLED ZINC ANTIPORTER SLC30A9, MITOCHONDRIAL"/>
    <property type="match status" value="1"/>
</dbReference>
<dbReference type="InterPro" id="IPR002524">
    <property type="entry name" value="Cation_efflux"/>
</dbReference>
<evidence type="ECO:0000256" key="4">
    <source>
        <dbReference type="ARBA" id="ARBA00022989"/>
    </source>
</evidence>
<dbReference type="AlphaFoldDB" id="C7NQG3"/>
<sequence>MPRHRAPPLPTRIHGLPSNRTLRSKWDPIGLKRYFSGTDNGRSVANSRSVVLAALFANGAIAILKFIGFLLTQSPAMLSETYHSISDTGNQVFLLVGIRYGKKSASRAHPFGYGKAQFFYSFLVSVLLFGIAGWESAKHGFNAIMHHEAAALSGTVTQFGMTVPAIWVNYTVLVGGILFEGWAFSKAYAGMQSDIDEYGWNGFLEAFRKTSNVTTLTAFTEDTIALIGLVLALGGVFLTDFTGNPLFDATAALLIGLMLMGFAIALAWENKRLLLGESLPESEEKRLRKIIREWDGVAEIVDFRTVYFGPENVLVSSDVAFGSGLDTSEIDTHITDMENAIIDAYPDIRKVYIEPETKPSQDD</sequence>
<dbReference type="NCBIfam" id="TIGR01297">
    <property type="entry name" value="CDF"/>
    <property type="match status" value="1"/>
</dbReference>
<evidence type="ECO:0000313" key="8">
    <source>
        <dbReference type="EMBL" id="ACV12906.1"/>
    </source>
</evidence>
<feature type="domain" description="Cation efflux protein transmembrane" evidence="7">
    <location>
        <begin position="51"/>
        <end position="275"/>
    </location>
</feature>
<dbReference type="SUPFAM" id="SSF161111">
    <property type="entry name" value="Cation efflux protein transmembrane domain-like"/>
    <property type="match status" value="1"/>
</dbReference>
<evidence type="ECO:0000256" key="5">
    <source>
        <dbReference type="ARBA" id="ARBA00023136"/>
    </source>
</evidence>
<proteinExistence type="predicted"/>
<evidence type="ECO:0000256" key="6">
    <source>
        <dbReference type="SAM" id="Phobius"/>
    </source>
</evidence>
<evidence type="ECO:0000256" key="2">
    <source>
        <dbReference type="ARBA" id="ARBA00022448"/>
    </source>
</evidence>
<dbReference type="KEGG" id="hut:Huta_2745"/>
<dbReference type="Gene3D" id="3.30.70.1350">
    <property type="entry name" value="Cation efflux protein, cytoplasmic domain"/>
    <property type="match status" value="1"/>
</dbReference>
<accession>C7NQG3</accession>
<dbReference type="GO" id="GO:0008324">
    <property type="term" value="F:monoatomic cation transmembrane transporter activity"/>
    <property type="evidence" value="ECO:0007669"/>
    <property type="project" value="InterPro"/>
</dbReference>
<dbReference type="GO" id="GO:0016020">
    <property type="term" value="C:membrane"/>
    <property type="evidence" value="ECO:0007669"/>
    <property type="project" value="UniProtKB-SubCell"/>
</dbReference>
<feature type="transmembrane region" description="Helical" evidence="6">
    <location>
        <begin position="118"/>
        <end position="137"/>
    </location>
</feature>
<dbReference type="STRING" id="519442.Huta_2745"/>
<organism evidence="8 9">
    <name type="scientific">Halorhabdus utahensis (strain DSM 12940 / JCM 11049 / AX-2)</name>
    <dbReference type="NCBI Taxonomy" id="519442"/>
    <lineage>
        <taxon>Archaea</taxon>
        <taxon>Methanobacteriati</taxon>
        <taxon>Methanobacteriota</taxon>
        <taxon>Stenosarchaea group</taxon>
        <taxon>Halobacteria</taxon>
        <taxon>Halobacteriales</taxon>
        <taxon>Haloarculaceae</taxon>
        <taxon>Halorhabdus</taxon>
    </lineage>
</organism>
<dbReference type="GO" id="GO:0006829">
    <property type="term" value="P:zinc ion transport"/>
    <property type="evidence" value="ECO:0007669"/>
    <property type="project" value="InterPro"/>
</dbReference>
<dbReference type="Proteomes" id="UP000002071">
    <property type="component" value="Chromosome"/>
</dbReference>
<feature type="transmembrane region" description="Helical" evidence="6">
    <location>
        <begin position="50"/>
        <end position="71"/>
    </location>
</feature>
<dbReference type="InterPro" id="IPR058533">
    <property type="entry name" value="Cation_efflux_TM"/>
</dbReference>
<dbReference type="PANTHER" id="PTHR13414">
    <property type="entry name" value="HUEL-CATION TRANSPORTER"/>
    <property type="match status" value="1"/>
</dbReference>
<gene>
    <name evidence="8" type="ordered locus">Huta_2745</name>
</gene>
<evidence type="ECO:0000259" key="7">
    <source>
        <dbReference type="Pfam" id="PF01545"/>
    </source>
</evidence>
<evidence type="ECO:0000313" key="9">
    <source>
        <dbReference type="Proteomes" id="UP000002071"/>
    </source>
</evidence>
<name>C7NQG3_HALUD</name>
<keyword evidence="5 6" id="KW-0472">Membrane</keyword>
<dbReference type="InterPro" id="IPR036837">
    <property type="entry name" value="Cation_efflux_CTD_sf"/>
</dbReference>
<evidence type="ECO:0000256" key="1">
    <source>
        <dbReference type="ARBA" id="ARBA00004141"/>
    </source>
</evidence>
<dbReference type="EMBL" id="CP001687">
    <property type="protein sequence ID" value="ACV12906.1"/>
    <property type="molecule type" value="Genomic_DNA"/>
</dbReference>
<comment type="subcellular location">
    <subcellularLocation>
        <location evidence="1">Membrane</location>
        <topology evidence="1">Multi-pass membrane protein</topology>
    </subcellularLocation>
</comment>
<dbReference type="SUPFAM" id="SSF160240">
    <property type="entry name" value="Cation efflux protein cytoplasmic domain-like"/>
    <property type="match status" value="1"/>
</dbReference>